<proteinExistence type="predicted"/>
<dbReference type="Proteomes" id="UP000004221">
    <property type="component" value="Unassembled WGS sequence"/>
</dbReference>
<organism evidence="2 3">
    <name type="scientific">Nitrolancea hollandica Lb</name>
    <dbReference type="NCBI Taxonomy" id="1129897"/>
    <lineage>
        <taxon>Bacteria</taxon>
        <taxon>Pseudomonadati</taxon>
        <taxon>Thermomicrobiota</taxon>
        <taxon>Thermomicrobia</taxon>
        <taxon>Sphaerobacterales</taxon>
        <taxon>Sphaerobacterineae</taxon>
        <taxon>Sphaerobacteraceae</taxon>
        <taxon>Nitrolancea</taxon>
    </lineage>
</organism>
<feature type="region of interest" description="Disordered" evidence="1">
    <location>
        <begin position="1"/>
        <end position="46"/>
    </location>
</feature>
<evidence type="ECO:0000313" key="2">
    <source>
        <dbReference type="EMBL" id="CCF82964.1"/>
    </source>
</evidence>
<name>I4EE52_9BACT</name>
<sequence length="46" mass="4774">MNLPPPKIKGNHSPVIRRPCNTYGAAQAPPPPNPAALSCVAKTSLP</sequence>
<evidence type="ECO:0000313" key="3">
    <source>
        <dbReference type="Proteomes" id="UP000004221"/>
    </source>
</evidence>
<dbReference type="AlphaFoldDB" id="I4EE52"/>
<dbReference type="EMBL" id="CAGS01000082">
    <property type="protein sequence ID" value="CCF82964.1"/>
    <property type="molecule type" value="Genomic_DNA"/>
</dbReference>
<keyword evidence="3" id="KW-1185">Reference proteome</keyword>
<reference evidence="2 3" key="1">
    <citation type="journal article" date="2012" name="ISME J.">
        <title>Nitrification expanded: discovery, physiology and genomics of a nitrite-oxidizing bacterium from the phylum Chloroflexi.</title>
        <authorList>
            <person name="Sorokin D.Y."/>
            <person name="Lucker S."/>
            <person name="Vejmelkova D."/>
            <person name="Kostrikina N.A."/>
            <person name="Kleerebezem R."/>
            <person name="Rijpstra W.I."/>
            <person name="Damste J.S."/>
            <person name="Le Paslier D."/>
            <person name="Muyzer G."/>
            <person name="Wagner M."/>
            <person name="van Loosdrecht M.C."/>
            <person name="Daims H."/>
        </authorList>
    </citation>
    <scope>NUCLEOTIDE SEQUENCE [LARGE SCALE GENOMIC DNA]</scope>
    <source>
        <strain evidence="3">none</strain>
    </source>
</reference>
<gene>
    <name evidence="2" type="ORF">NITHO_1720004</name>
</gene>
<accession>I4EE52</accession>
<evidence type="ECO:0000256" key="1">
    <source>
        <dbReference type="SAM" id="MobiDB-lite"/>
    </source>
</evidence>
<comment type="caution">
    <text evidence="2">The sequence shown here is derived from an EMBL/GenBank/DDBJ whole genome shotgun (WGS) entry which is preliminary data.</text>
</comment>
<protein>
    <submittedName>
        <fullName evidence="2">Uncharacterized protein</fullName>
    </submittedName>
</protein>